<accession>A0A447I5B2</accession>
<evidence type="ECO:0000313" key="1">
    <source>
        <dbReference type="EMBL" id="VDS02539.1"/>
    </source>
</evidence>
<protein>
    <submittedName>
        <fullName evidence="1">Uncharacterized protein</fullName>
    </submittedName>
</protein>
<name>A0A447I5B2_9ZZZZ</name>
<organism evidence="1">
    <name type="scientific">uncultured organism</name>
    <dbReference type="NCBI Taxonomy" id="155900"/>
    <lineage>
        <taxon>unclassified sequences</taxon>
        <taxon>environmental samples</taxon>
    </lineage>
</organism>
<proteinExistence type="predicted"/>
<dbReference type="EMBL" id="LR131280">
    <property type="protein sequence ID" value="VDS02539.1"/>
    <property type="molecule type" value="Genomic_DNA"/>
</dbReference>
<sequence length="216" mass="25193">MLGGYILFPGNGKDEDVENANFYRSIEKVNIGAFPLRPNNEGSAHLLERFLRSLIWEQPTVQILQDVKSHKGTSLTIEKVGNILAVTVFENGEREYYDKFRNRENEIEYYFGKITPSNKLGLLNFQKYDYFVPVIKGQIRDIYQIDFCSVMYRKDLPHREGKQIADDDVRIVMKLVKPSYLIGSKQFVPLKSVLFPPRHWGFREFTSVRELLSFTV</sequence>
<dbReference type="AlphaFoldDB" id="A0A447I5B2"/>
<reference evidence="1" key="1">
    <citation type="submission" date="2018-12" db="EMBL/GenBank/DDBJ databases">
        <authorList>
            <person name="Laville E."/>
        </authorList>
    </citation>
    <scope>NUCLEOTIDE SEQUENCE</scope>
</reference>